<organism evidence="2 3">
    <name type="scientific">Olivibacter ginsenosidimutans</name>
    <dbReference type="NCBI Taxonomy" id="1176537"/>
    <lineage>
        <taxon>Bacteria</taxon>
        <taxon>Pseudomonadati</taxon>
        <taxon>Bacteroidota</taxon>
        <taxon>Sphingobacteriia</taxon>
        <taxon>Sphingobacteriales</taxon>
        <taxon>Sphingobacteriaceae</taxon>
        <taxon>Olivibacter</taxon>
    </lineage>
</organism>
<dbReference type="Gene3D" id="2.60.120.260">
    <property type="entry name" value="Galactose-binding domain-like"/>
    <property type="match status" value="1"/>
</dbReference>
<comment type="caution">
    <text evidence="2">The sequence shown here is derived from an EMBL/GenBank/DDBJ whole genome shotgun (WGS) entry which is preliminary data.</text>
</comment>
<dbReference type="SUPFAM" id="SSF49785">
    <property type="entry name" value="Galactose-binding domain-like"/>
    <property type="match status" value="1"/>
</dbReference>
<gene>
    <name evidence="2" type="ORF">GCM10023231_00940</name>
</gene>
<sequence>MLMKYLTQYLAKHATHYITCCIAGMGILVGCTKDVEYTVDNEGTIYMAQAYENKAAVILYAIDSVQDINFGASYGGLNYPSADIPVTFEVDKSLISTYNEQHGTHFISFPESAYTISGLNSSIRSGKVDSDPLKIAVSANELELGQGYMLPIKLTAAGSSTIDSSLSIAYFRIDSLVRRERDVTQLATLSVSNENNGGSGAAEGSPKLVDGDLDTKYLTQTYASGMWFRLKFASPHVLGAYTFTSGNDADARDPKTWRLEASNDGNTWTTLDTRTDESFTARTLTRRFEFENTEAYTYYRIVLLENNGDSLFQMSEWRLIEYY</sequence>
<accession>A0ABP9AE23</accession>
<dbReference type="InterPro" id="IPR013728">
    <property type="entry name" value="BT_3987-like_N"/>
</dbReference>
<evidence type="ECO:0000313" key="2">
    <source>
        <dbReference type="EMBL" id="GAA4778229.1"/>
    </source>
</evidence>
<proteinExistence type="predicted"/>
<dbReference type="InterPro" id="IPR000421">
    <property type="entry name" value="FA58C"/>
</dbReference>
<dbReference type="EMBL" id="BAABIQ010000001">
    <property type="protein sequence ID" value="GAA4778229.1"/>
    <property type="molecule type" value="Genomic_DNA"/>
</dbReference>
<keyword evidence="3" id="KW-1185">Reference proteome</keyword>
<evidence type="ECO:0000259" key="1">
    <source>
        <dbReference type="PROSITE" id="PS50022"/>
    </source>
</evidence>
<dbReference type="PROSITE" id="PS50022">
    <property type="entry name" value="FA58C_3"/>
    <property type="match status" value="1"/>
</dbReference>
<dbReference type="InterPro" id="IPR008979">
    <property type="entry name" value="Galactose-bd-like_sf"/>
</dbReference>
<evidence type="ECO:0000313" key="3">
    <source>
        <dbReference type="Proteomes" id="UP001501411"/>
    </source>
</evidence>
<dbReference type="Pfam" id="PF08522">
    <property type="entry name" value="BT_3987-like_N"/>
    <property type="match status" value="1"/>
</dbReference>
<name>A0ABP9AE23_9SPHI</name>
<protein>
    <recommendedName>
        <fullName evidence="1">F5/8 type C domain-containing protein</fullName>
    </recommendedName>
</protein>
<dbReference type="Pfam" id="PF00754">
    <property type="entry name" value="F5_F8_type_C"/>
    <property type="match status" value="1"/>
</dbReference>
<reference evidence="3" key="1">
    <citation type="journal article" date="2019" name="Int. J. Syst. Evol. Microbiol.">
        <title>The Global Catalogue of Microorganisms (GCM) 10K type strain sequencing project: providing services to taxonomists for standard genome sequencing and annotation.</title>
        <authorList>
            <consortium name="The Broad Institute Genomics Platform"/>
            <consortium name="The Broad Institute Genome Sequencing Center for Infectious Disease"/>
            <person name="Wu L."/>
            <person name="Ma J."/>
        </authorList>
    </citation>
    <scope>NUCLEOTIDE SEQUENCE [LARGE SCALE GENOMIC DNA]</scope>
    <source>
        <strain evidence="3">JCM 18200</strain>
    </source>
</reference>
<dbReference type="Gene3D" id="2.60.40.1740">
    <property type="entry name" value="hypothetical protein (bacova_03559)"/>
    <property type="match status" value="1"/>
</dbReference>
<feature type="domain" description="F5/8 type C" evidence="1">
    <location>
        <begin position="171"/>
        <end position="281"/>
    </location>
</feature>
<dbReference type="PROSITE" id="PS51257">
    <property type="entry name" value="PROKAR_LIPOPROTEIN"/>
    <property type="match status" value="1"/>
</dbReference>
<dbReference type="Proteomes" id="UP001501411">
    <property type="component" value="Unassembled WGS sequence"/>
</dbReference>